<keyword evidence="1" id="KW-0812">Transmembrane</keyword>
<protein>
    <submittedName>
        <fullName evidence="4">Uncharacterized protein</fullName>
    </submittedName>
</protein>
<keyword evidence="3" id="KW-1185">Reference proteome</keyword>
<organism evidence="3 4">
    <name type="scientific">Acrobeloides nanus</name>
    <dbReference type="NCBI Taxonomy" id="290746"/>
    <lineage>
        <taxon>Eukaryota</taxon>
        <taxon>Metazoa</taxon>
        <taxon>Ecdysozoa</taxon>
        <taxon>Nematoda</taxon>
        <taxon>Chromadorea</taxon>
        <taxon>Rhabditida</taxon>
        <taxon>Tylenchina</taxon>
        <taxon>Cephalobomorpha</taxon>
        <taxon>Cephaloboidea</taxon>
        <taxon>Cephalobidae</taxon>
        <taxon>Acrobeloides</taxon>
    </lineage>
</organism>
<dbReference type="AlphaFoldDB" id="A0A914CNY9"/>
<evidence type="ECO:0000256" key="1">
    <source>
        <dbReference type="SAM" id="Phobius"/>
    </source>
</evidence>
<feature type="signal peptide" evidence="2">
    <location>
        <begin position="1"/>
        <end position="24"/>
    </location>
</feature>
<accession>A0A914CNY9</accession>
<evidence type="ECO:0000256" key="2">
    <source>
        <dbReference type="SAM" id="SignalP"/>
    </source>
</evidence>
<feature type="transmembrane region" description="Helical" evidence="1">
    <location>
        <begin position="322"/>
        <end position="350"/>
    </location>
</feature>
<sequence>MIRVFGIYALYACSLFILASDITGSPWEICNEMVAFRRHVHNDPSVKANIFVVDVPGKQPLCFFLGKPTNCDNEELCDARIYVANKQNSVPLLLNFQDERGLGYTFLANLSQTFETEGNYKVEMLLESNLNHVAERAIASVSLDGLDQELRTNRPHTDDPIPLNMKCNQWKNIDTDHRVFSWLVLSMVDHTNVYAATKKEISVKIDAYEETLFELPKEGNKVILAMWFCPKGLCYNTTERRNSHIQFKCHQIVSKQQCWAALSCQWKYPKCLNGTNLATTKQKNPTTIPIDTNQNHMTTSPGVADVAGDLPSGLIKIEFPKYLAIAMTIGIVLFCILAVCCIGWATYWVVQWCIKKSSKIKLFKSLRRRNGFDLSHPRIGFQSMADQISISPLVRTNENTVHSENWVEYINKHNSIHPSTDTNQPSTSINIHTNFVQREFDVEPPRREVIEIKQQEGEDDMERNYGPVHF</sequence>
<evidence type="ECO:0000313" key="3">
    <source>
        <dbReference type="Proteomes" id="UP000887540"/>
    </source>
</evidence>
<name>A0A914CNY9_9BILA</name>
<dbReference type="Proteomes" id="UP000887540">
    <property type="component" value="Unplaced"/>
</dbReference>
<evidence type="ECO:0000313" key="4">
    <source>
        <dbReference type="WBParaSite" id="ACRNAN_scaffold12901.g14043.t1"/>
    </source>
</evidence>
<feature type="chain" id="PRO_5037363905" evidence="2">
    <location>
        <begin position="25"/>
        <end position="470"/>
    </location>
</feature>
<proteinExistence type="predicted"/>
<keyword evidence="1" id="KW-1133">Transmembrane helix</keyword>
<keyword evidence="2" id="KW-0732">Signal</keyword>
<dbReference type="WBParaSite" id="ACRNAN_scaffold12901.g14043.t1">
    <property type="protein sequence ID" value="ACRNAN_scaffold12901.g14043.t1"/>
    <property type="gene ID" value="ACRNAN_scaffold12901.g14043"/>
</dbReference>
<reference evidence="4" key="1">
    <citation type="submission" date="2022-11" db="UniProtKB">
        <authorList>
            <consortium name="WormBaseParasite"/>
        </authorList>
    </citation>
    <scope>IDENTIFICATION</scope>
</reference>
<keyword evidence="1" id="KW-0472">Membrane</keyword>